<dbReference type="EMBL" id="CP001857">
    <property type="protein sequence ID" value="ADB57851.1"/>
    <property type="molecule type" value="Genomic_DNA"/>
</dbReference>
<reference evidence="1 2" key="1">
    <citation type="journal article" date="2010" name="Stand. Genomic Sci.">
        <title>Complete genome sequence of Archaeoglobus profundus type strain (AV18).</title>
        <authorList>
            <person name="von Jan M."/>
            <person name="Lapidus A."/>
            <person name="Del Rio T.G."/>
            <person name="Copeland A."/>
            <person name="Tice H."/>
            <person name="Cheng J.F."/>
            <person name="Lucas S."/>
            <person name="Chen F."/>
            <person name="Nolan M."/>
            <person name="Goodwin L."/>
            <person name="Han C."/>
            <person name="Pitluck S."/>
            <person name="Liolios K."/>
            <person name="Ivanova N."/>
            <person name="Mavromatis K."/>
            <person name="Ovchinnikova G."/>
            <person name="Chertkov O."/>
            <person name="Pati A."/>
            <person name="Chen A."/>
            <person name="Palaniappan K."/>
            <person name="Land M."/>
            <person name="Hauser L."/>
            <person name="Chang Y.J."/>
            <person name="Jeffries C.D."/>
            <person name="Saunders E."/>
            <person name="Brettin T."/>
            <person name="Detter J.C."/>
            <person name="Chain P."/>
            <person name="Eichinger K."/>
            <person name="Huber H."/>
            <person name="Spring S."/>
            <person name="Rohde M."/>
            <person name="Goker M."/>
            <person name="Wirth R."/>
            <person name="Woyke T."/>
            <person name="Bristow J."/>
            <person name="Eisen J.A."/>
            <person name="Markowitz V."/>
            <person name="Hugenholtz P."/>
            <person name="Kyrpides N.C."/>
            <person name="Klenk H.P."/>
        </authorList>
    </citation>
    <scope>NUCLEOTIDE SEQUENCE [LARGE SCALE GENOMIC DNA]</scope>
    <source>
        <strain evidence="2">DSM 5631 / JCM 9629 / NBRC 100127 / Av18</strain>
    </source>
</reference>
<dbReference type="PaxDb" id="572546-Arcpr_0788"/>
<evidence type="ECO:0000313" key="2">
    <source>
        <dbReference type="Proteomes" id="UP000001901"/>
    </source>
</evidence>
<dbReference type="eggNOG" id="arCOG02698">
    <property type="taxonomic scope" value="Archaea"/>
</dbReference>
<organism evidence="1 2">
    <name type="scientific">Archaeoglobus profundus (strain DSM 5631 / JCM 9629 / NBRC 100127 / Av18)</name>
    <dbReference type="NCBI Taxonomy" id="572546"/>
    <lineage>
        <taxon>Archaea</taxon>
        <taxon>Methanobacteriati</taxon>
        <taxon>Methanobacteriota</taxon>
        <taxon>Archaeoglobi</taxon>
        <taxon>Archaeoglobales</taxon>
        <taxon>Archaeoglobaceae</taxon>
        <taxon>Archaeoglobus</taxon>
    </lineage>
</organism>
<sequence length="275" mass="30582">MRRLICGLIIIVSLTMLLGSSGNLREFYGGRNVIVNISCNNSSYVAFTCPEITFHLQNGDNTDVIMLTNNIGKDADFYLYSTNNMLVFSNPIHLVNRETKWISATYNGGYGDHIIPLRIHAEWDGGSADIDACNVHVVSYPVEIKKVLLSGSLNVKTHTLEYWTFRITLKNYGCGDYFTVKDTIPAEFNVSSVNPSNGTYTICEHNCGKMSSTKLNWYVYVGSGEEEYMDVTVYTRLNPAGKQEFTSPGDYNLNDGAEIVGLGIKSDSLVVHAYD</sequence>
<keyword evidence="2" id="KW-1185">Reference proteome</keyword>
<dbReference type="OrthoDB" id="86285at2157"/>
<dbReference type="KEGG" id="apo:Arcpr_0788"/>
<evidence type="ECO:0000313" key="1">
    <source>
        <dbReference type="EMBL" id="ADB57851.1"/>
    </source>
</evidence>
<protein>
    <submittedName>
        <fullName evidence="1">Uncharacterized protein</fullName>
    </submittedName>
</protein>
<proteinExistence type="predicted"/>
<accession>D2RHS6</accession>
<dbReference type="RefSeq" id="WP_012940187.1">
    <property type="nucleotide sequence ID" value="NC_013741.1"/>
</dbReference>
<dbReference type="AlphaFoldDB" id="D2RHS6"/>
<dbReference type="STRING" id="572546.Arcpr_0788"/>
<dbReference type="Proteomes" id="UP000001901">
    <property type="component" value="Chromosome"/>
</dbReference>
<dbReference type="HOGENOM" id="CLU_846264_0_0_2"/>
<name>D2RHS6_ARCPA</name>
<gene>
    <name evidence="1" type="ordered locus">Arcpr_0788</name>
</gene>
<dbReference type="GeneID" id="25394454"/>